<comment type="caution">
    <text evidence="2">The sequence shown here is derived from an EMBL/GenBank/DDBJ whole genome shotgun (WGS) entry which is preliminary data.</text>
</comment>
<evidence type="ECO:0000313" key="2">
    <source>
        <dbReference type="EMBL" id="MAH62197.1"/>
    </source>
</evidence>
<evidence type="ECO:0008006" key="4">
    <source>
        <dbReference type="Google" id="ProtNLM"/>
    </source>
</evidence>
<dbReference type="InterPro" id="IPR036465">
    <property type="entry name" value="vWFA_dom_sf"/>
</dbReference>
<accession>A0A2D6YG88</accession>
<dbReference type="CDD" id="cd00198">
    <property type="entry name" value="vWFA"/>
    <property type="match status" value="1"/>
</dbReference>
<gene>
    <name evidence="2" type="ORF">CMN54_01855</name>
</gene>
<dbReference type="Proteomes" id="UP000226525">
    <property type="component" value="Unassembled WGS sequence"/>
</dbReference>
<dbReference type="AlphaFoldDB" id="A0A2D6YG88"/>
<reference evidence="3" key="1">
    <citation type="submission" date="2017-09" db="EMBL/GenBank/DDBJ databases">
        <title>The Reconstruction of 2,631 Draft Metagenome-Assembled Genomes from the Global Oceans.</title>
        <authorList>
            <person name="Tully B.J."/>
            <person name="Graham E.D."/>
            <person name="Heidelberg J.F."/>
        </authorList>
    </citation>
    <scope>NUCLEOTIDE SEQUENCE [LARGE SCALE GENOMIC DNA]</scope>
</reference>
<dbReference type="Gene3D" id="3.40.50.410">
    <property type="entry name" value="von Willebrand factor, type A domain"/>
    <property type="match status" value="1"/>
</dbReference>
<protein>
    <recommendedName>
        <fullName evidence="4">VWFA domain-containing protein</fullName>
    </recommendedName>
</protein>
<dbReference type="EMBL" id="NZEX01000018">
    <property type="protein sequence ID" value="MAH62197.1"/>
    <property type="molecule type" value="Genomic_DNA"/>
</dbReference>
<proteinExistence type="predicted"/>
<organism evidence="2 3">
    <name type="scientific">SAR324 cluster bacterium</name>
    <dbReference type="NCBI Taxonomy" id="2024889"/>
    <lineage>
        <taxon>Bacteria</taxon>
        <taxon>Deltaproteobacteria</taxon>
        <taxon>SAR324 cluster</taxon>
    </lineage>
</organism>
<sequence>MKNSTIYTSPTPPQLDPRPHADLRAQTRQLASEHLRKAELAPIIRHSQELQNSLITEYAGDSPENIELLKKCLQEVSILGINFVIPKRRVLLSVHEILRLSNLGFRFGKLDPDFEIHLQQGRRIPFFQGKPLPNQNWEQKFACILKHKICLELLQEYRSALETINQQRQQTLESKNKNSSLNKELRQQAEENMFQFKVPTKFNLLDPPLIPMEKSLFAHDQQVMEATLSDVAKKVLEMQNQGELPSLFQEITLPKIQSLPHHVVILLDMSASTFEKEIFKLSNLVCAELLRTLPAYLPDSTLSILPYSDGAQGVMNNFQNFIAPGGTTAYDAIFSFSQQLLGKKEGHRVVIHLSDGLPNSLEDACQQAKQFPTLNIHYGQIIFGHTKRVGDLADYLFVDEATTSGQDRDSTRFEKYVSHFTDVALASQGEQIILWVMQHLDEAVIAMLDLFIGQYFLQQASPETTHSEDTLTSL</sequence>
<name>A0A2D6YG88_9DELT</name>
<feature type="region of interest" description="Disordered" evidence="1">
    <location>
        <begin position="1"/>
        <end position="20"/>
    </location>
</feature>
<evidence type="ECO:0000313" key="3">
    <source>
        <dbReference type="Proteomes" id="UP000226525"/>
    </source>
</evidence>
<evidence type="ECO:0000256" key="1">
    <source>
        <dbReference type="SAM" id="MobiDB-lite"/>
    </source>
</evidence>
<dbReference type="SUPFAM" id="SSF53300">
    <property type="entry name" value="vWA-like"/>
    <property type="match status" value="1"/>
</dbReference>